<keyword evidence="1" id="KW-0732">Signal</keyword>
<dbReference type="EMBL" id="CP047897">
    <property type="protein sequence ID" value="QHL87737.1"/>
    <property type="molecule type" value="Genomic_DNA"/>
</dbReference>
<evidence type="ECO:0000313" key="3">
    <source>
        <dbReference type="Proteomes" id="UP000464214"/>
    </source>
</evidence>
<feature type="signal peptide" evidence="1">
    <location>
        <begin position="1"/>
        <end position="20"/>
    </location>
</feature>
<dbReference type="Proteomes" id="UP000464214">
    <property type="component" value="Chromosome"/>
</dbReference>
<evidence type="ECO:0008006" key="4">
    <source>
        <dbReference type="Google" id="ProtNLM"/>
    </source>
</evidence>
<sequence length="221" mass="23850">MKTHGLLFCFLLLAGLSACNTSTQDTTVGASVPVATNDAETVTKPEEPKSPDTAFQIIPGHRAGQIYLGQNPDEVVKALGKPDASNAAMGKALLTWVSAADKPEKQSVTVYTVRKNTGMPDEKVEVRQVRVTSPTFSIVANNLHAGSALSQIKQAYPSIQAMAYYLAEDKSRVYVYDVPPQGIAFEVTGPDSVCIAMTIHPKNKGVQEEYLPLHPDMKPLH</sequence>
<evidence type="ECO:0000313" key="2">
    <source>
        <dbReference type="EMBL" id="QHL87737.1"/>
    </source>
</evidence>
<dbReference type="RefSeq" id="WP_160691422.1">
    <property type="nucleotide sequence ID" value="NZ_CP047897.1"/>
</dbReference>
<proteinExistence type="predicted"/>
<reference evidence="2 3" key="1">
    <citation type="submission" date="2020-01" db="EMBL/GenBank/DDBJ databases">
        <authorList>
            <person name="Kim M."/>
        </authorList>
    </citation>
    <scope>NUCLEOTIDE SEQUENCE [LARGE SCALE GENOMIC DNA]</scope>
    <source>
        <strain evidence="2 3">BT10</strain>
    </source>
</reference>
<name>A0A6P1NVJ4_9BACT</name>
<evidence type="ECO:0000256" key="1">
    <source>
        <dbReference type="SAM" id="SignalP"/>
    </source>
</evidence>
<dbReference type="PROSITE" id="PS51257">
    <property type="entry name" value="PROKAR_LIPOPROTEIN"/>
    <property type="match status" value="1"/>
</dbReference>
<keyword evidence="3" id="KW-1185">Reference proteome</keyword>
<gene>
    <name evidence="2" type="ORF">GU926_09960</name>
</gene>
<dbReference type="AlphaFoldDB" id="A0A6P1NVJ4"/>
<dbReference type="KEGG" id="nib:GU926_09960"/>
<accession>A0A6P1NVJ4</accession>
<protein>
    <recommendedName>
        <fullName evidence="4">Lipoprotein</fullName>
    </recommendedName>
</protein>
<feature type="chain" id="PRO_5026880270" description="Lipoprotein" evidence="1">
    <location>
        <begin position="21"/>
        <end position="221"/>
    </location>
</feature>
<organism evidence="2 3">
    <name type="scientific">Nibribacter ruber</name>
    <dbReference type="NCBI Taxonomy" id="2698458"/>
    <lineage>
        <taxon>Bacteria</taxon>
        <taxon>Pseudomonadati</taxon>
        <taxon>Bacteroidota</taxon>
        <taxon>Cytophagia</taxon>
        <taxon>Cytophagales</taxon>
        <taxon>Hymenobacteraceae</taxon>
        <taxon>Nibribacter</taxon>
    </lineage>
</organism>